<dbReference type="CDD" id="cd06557">
    <property type="entry name" value="KPHMT-like"/>
    <property type="match status" value="1"/>
</dbReference>
<keyword evidence="4 8" id="KW-0566">Pantothenate biosynthesis</keyword>
<evidence type="ECO:0000313" key="13">
    <source>
        <dbReference type="Proteomes" id="UP000031627"/>
    </source>
</evidence>
<keyword evidence="6 8" id="KW-0479">Metal-binding</keyword>
<comment type="function">
    <text evidence="7 8">Catalyzes the reversible reaction in which hydroxymethyl group from 5,10-methylenetetrahydrofolate is transferred onto alpha-ketoisovalerate to form ketopantoate.</text>
</comment>
<evidence type="ECO:0000256" key="3">
    <source>
        <dbReference type="ARBA" id="ARBA00011424"/>
    </source>
</evidence>
<dbReference type="KEGG" id="sbw:TGUWTKB_3910"/>
<evidence type="ECO:0000256" key="5">
    <source>
        <dbReference type="ARBA" id="ARBA00022679"/>
    </source>
</evidence>
<keyword evidence="8" id="KW-0963">Cytoplasm</keyword>
<dbReference type="FunFam" id="3.20.20.60:FF:000003">
    <property type="entry name" value="3-methyl-2-oxobutanoate hydroxymethyltransferase"/>
    <property type="match status" value="1"/>
</dbReference>
<dbReference type="Pfam" id="PF02548">
    <property type="entry name" value="Pantoate_transf"/>
    <property type="match status" value="1"/>
</dbReference>
<evidence type="ECO:0000313" key="12">
    <source>
        <dbReference type="EMBL" id="BAP58618.1"/>
    </source>
</evidence>
<dbReference type="SUPFAM" id="SSF51621">
    <property type="entry name" value="Phosphoenolpyruvate/pyruvate domain"/>
    <property type="match status" value="1"/>
</dbReference>
<reference evidence="13" key="1">
    <citation type="submission" date="2013-11" db="EMBL/GenBank/DDBJ databases">
        <title>Symbiont-containing voluminous jelly as an extraordinary maternal gift for overwintering insect nymphs.</title>
        <authorList>
            <person name="Kaiwa N."/>
            <person name="Hosokawa T."/>
            <person name="Nikoh N."/>
            <person name="Meng X.Y."/>
            <person name="Tanahashi M."/>
            <person name="Moriyama M."/>
            <person name="Maeda T."/>
            <person name="Yamaguchi K."/>
            <person name="Shigenobu S."/>
            <person name="Ito M."/>
            <person name="Fukatsu T."/>
        </authorList>
    </citation>
    <scope>NUCLEOTIDE SEQUENCE [LARGE SCALE GENOMIC DNA]</scope>
    <source>
        <strain evidence="13">UwTKB</strain>
    </source>
</reference>
<name>A0A090AJJ6_9ENTR</name>
<keyword evidence="12" id="KW-0489">Methyltransferase</keyword>
<dbReference type="Gene3D" id="3.20.20.60">
    <property type="entry name" value="Phosphoenolpyruvate-binding domains"/>
    <property type="match status" value="1"/>
</dbReference>
<organism evidence="12 13">
    <name type="scientific">Candidatus Tachikawaea gelatinosa</name>
    <dbReference type="NCBI Taxonomy" id="1410383"/>
    <lineage>
        <taxon>Bacteria</taxon>
        <taxon>Pseudomonadati</taxon>
        <taxon>Pseudomonadota</taxon>
        <taxon>Gammaproteobacteria</taxon>
        <taxon>Enterobacterales</taxon>
        <taxon>Enterobacteriaceae</taxon>
        <taxon>Candidatus Tachikawaea</taxon>
    </lineage>
</organism>
<dbReference type="GO" id="GO:0008168">
    <property type="term" value="F:methyltransferase activity"/>
    <property type="evidence" value="ECO:0007669"/>
    <property type="project" value="UniProtKB-KW"/>
</dbReference>
<dbReference type="InterPro" id="IPR040442">
    <property type="entry name" value="Pyrv_kinase-like_dom_sf"/>
</dbReference>
<dbReference type="GO" id="GO:0000287">
    <property type="term" value="F:magnesium ion binding"/>
    <property type="evidence" value="ECO:0007669"/>
    <property type="project" value="TreeGrafter"/>
</dbReference>
<dbReference type="Proteomes" id="UP000031627">
    <property type="component" value="Chromosome"/>
</dbReference>
<dbReference type="EMBL" id="AP014521">
    <property type="protein sequence ID" value="BAP58618.1"/>
    <property type="molecule type" value="Genomic_DNA"/>
</dbReference>
<evidence type="ECO:0000256" key="11">
    <source>
        <dbReference type="PIRSR" id="PIRSR000388-3"/>
    </source>
</evidence>
<comment type="subunit">
    <text evidence="3 8">Homodecamer; pentamer of dimers.</text>
</comment>
<evidence type="ECO:0000256" key="4">
    <source>
        <dbReference type="ARBA" id="ARBA00022655"/>
    </source>
</evidence>
<feature type="binding site" evidence="8 11">
    <location>
        <position position="45"/>
    </location>
    <ligand>
        <name>Mg(2+)</name>
        <dbReference type="ChEBI" id="CHEBI:18420"/>
    </ligand>
</feature>
<dbReference type="OrthoDB" id="9781789at2"/>
<keyword evidence="8 11" id="KW-0460">Magnesium</keyword>
<evidence type="ECO:0000256" key="2">
    <source>
        <dbReference type="ARBA" id="ARBA00008676"/>
    </source>
</evidence>
<feature type="binding site" evidence="8 11">
    <location>
        <position position="84"/>
    </location>
    <ligand>
        <name>Mg(2+)</name>
        <dbReference type="ChEBI" id="CHEBI:18420"/>
    </ligand>
</feature>
<evidence type="ECO:0000256" key="8">
    <source>
        <dbReference type="HAMAP-Rule" id="MF_00156"/>
    </source>
</evidence>
<dbReference type="STRING" id="1410383.TGUWTKB_3910"/>
<reference evidence="12 13" key="2">
    <citation type="journal article" date="2014" name="Curr. Biol.">
        <title>Symbiont-Supplemented Maternal Investment Underpinning Host's Ecological Adaptation.</title>
        <authorList>
            <person name="Kaiwa N."/>
            <person name="Hosokawa T."/>
            <person name="Nikoh N."/>
            <person name="Tanahashi M."/>
            <person name="Moriyama M."/>
            <person name="Meng X.Y."/>
            <person name="Maeda T."/>
            <person name="Yamaguchi K."/>
            <person name="Shigenobu S."/>
            <person name="Ito M."/>
            <person name="Fukatsu T."/>
        </authorList>
    </citation>
    <scope>NUCLEOTIDE SEQUENCE [LARGE SCALE GENOMIC DNA]</scope>
    <source>
        <strain evidence="12 13">UwTKB</strain>
    </source>
</reference>
<dbReference type="PIRSF" id="PIRSF000388">
    <property type="entry name" value="Pantoate_hydroxy_MeTrfase"/>
    <property type="match status" value="1"/>
</dbReference>
<keyword evidence="5 8" id="KW-0808">Transferase</keyword>
<comment type="pathway">
    <text evidence="1 8">Cofactor biosynthesis; (R)-pantothenate biosynthesis; (R)-pantoate from 3-methyl-2-oxobutanoate: step 1/2.</text>
</comment>
<dbReference type="NCBIfam" id="NF001452">
    <property type="entry name" value="PRK00311.1"/>
    <property type="match status" value="1"/>
</dbReference>
<dbReference type="PANTHER" id="PTHR20881:SF0">
    <property type="entry name" value="3-METHYL-2-OXOBUTANOATE HYDROXYMETHYLTRANSFERASE"/>
    <property type="match status" value="1"/>
</dbReference>
<evidence type="ECO:0000256" key="6">
    <source>
        <dbReference type="ARBA" id="ARBA00022723"/>
    </source>
</evidence>
<dbReference type="InterPro" id="IPR015813">
    <property type="entry name" value="Pyrv/PenolPyrv_kinase-like_dom"/>
</dbReference>
<evidence type="ECO:0000256" key="1">
    <source>
        <dbReference type="ARBA" id="ARBA00005033"/>
    </source>
</evidence>
<gene>
    <name evidence="8 12" type="primary">panB</name>
    <name evidence="12" type="ORF">TGUWTKB_3910</name>
</gene>
<evidence type="ECO:0000256" key="9">
    <source>
        <dbReference type="PIRSR" id="PIRSR000388-1"/>
    </source>
</evidence>
<dbReference type="GO" id="GO:0015940">
    <property type="term" value="P:pantothenate biosynthetic process"/>
    <property type="evidence" value="ECO:0007669"/>
    <property type="project" value="UniProtKB-UniRule"/>
</dbReference>
<comment type="similarity">
    <text evidence="2 8">Belongs to the PanB family.</text>
</comment>
<dbReference type="GO" id="GO:0032259">
    <property type="term" value="P:methylation"/>
    <property type="evidence" value="ECO:0007669"/>
    <property type="project" value="UniProtKB-KW"/>
</dbReference>
<dbReference type="UniPathway" id="UPA00028">
    <property type="reaction ID" value="UER00003"/>
</dbReference>
<feature type="binding site" evidence="8 10">
    <location>
        <position position="84"/>
    </location>
    <ligand>
        <name>3-methyl-2-oxobutanoate</name>
        <dbReference type="ChEBI" id="CHEBI:11851"/>
    </ligand>
</feature>
<feature type="binding site" evidence="8 10">
    <location>
        <position position="112"/>
    </location>
    <ligand>
        <name>3-methyl-2-oxobutanoate</name>
        <dbReference type="ChEBI" id="CHEBI:11851"/>
    </ligand>
</feature>
<sequence>MDNITISKIYQWKKEKIKFAALTVYDFSFARLFFEEGIQVMLVGDSLGITIQGHNSTIPVTVKDIVYHVRGVRKGAPNSLIIADLPFMSYTCPKKAFKNSKKIIQAGANIIKIEGGHWLKDIVSLLTERSIPVCGHIGLTPQSINLFGKYKVQGRAQEQFHQILSDAIILEKSGLKMIVVECITSELAKQMTKELKIPIIGIGSGNKTDGQILVMHDALGITSGNIPKFVKNFLIKNNNIRSAIRAYVYEVKNSIFPSLEHTFL</sequence>
<feature type="binding site" evidence="8 11">
    <location>
        <position position="114"/>
    </location>
    <ligand>
        <name>Mg(2+)</name>
        <dbReference type="ChEBI" id="CHEBI:18420"/>
    </ligand>
</feature>
<comment type="catalytic activity">
    <reaction evidence="8">
        <text>(6R)-5,10-methylene-5,6,7,8-tetrahydrofolate + 3-methyl-2-oxobutanoate + H2O = 2-dehydropantoate + (6S)-5,6,7,8-tetrahydrofolate</text>
        <dbReference type="Rhea" id="RHEA:11824"/>
        <dbReference type="ChEBI" id="CHEBI:11561"/>
        <dbReference type="ChEBI" id="CHEBI:11851"/>
        <dbReference type="ChEBI" id="CHEBI:15377"/>
        <dbReference type="ChEBI" id="CHEBI:15636"/>
        <dbReference type="ChEBI" id="CHEBI:57453"/>
        <dbReference type="EC" id="2.1.2.11"/>
    </reaction>
</comment>
<dbReference type="AlphaFoldDB" id="A0A090AJJ6"/>
<dbReference type="GO" id="GO:0005737">
    <property type="term" value="C:cytoplasm"/>
    <property type="evidence" value="ECO:0007669"/>
    <property type="project" value="UniProtKB-SubCell"/>
</dbReference>
<proteinExistence type="inferred from homology"/>
<feature type="active site" description="Proton acceptor" evidence="8 9">
    <location>
        <position position="181"/>
    </location>
</feature>
<protein>
    <recommendedName>
        <fullName evidence="8">3-methyl-2-oxobutanoate hydroxymethyltransferase</fullName>
        <ecNumber evidence="8">2.1.2.11</ecNumber>
    </recommendedName>
    <alternativeName>
        <fullName evidence="8">Ketopantoate hydroxymethyltransferase</fullName>
        <shortName evidence="8">KPHMT</shortName>
    </alternativeName>
</protein>
<dbReference type="GO" id="GO:0003864">
    <property type="term" value="F:3-methyl-2-oxobutanoate hydroxymethyltransferase activity"/>
    <property type="evidence" value="ECO:0007669"/>
    <property type="project" value="UniProtKB-UniRule"/>
</dbReference>
<comment type="subcellular location">
    <subcellularLocation>
        <location evidence="8">Cytoplasm</location>
    </subcellularLocation>
</comment>
<dbReference type="PANTHER" id="PTHR20881">
    <property type="entry name" value="3-METHYL-2-OXOBUTANOATE HYDROXYMETHYLTRANSFERASE"/>
    <property type="match status" value="1"/>
</dbReference>
<dbReference type="InterPro" id="IPR003700">
    <property type="entry name" value="Pantoate_hydroxy_MeTrfase"/>
</dbReference>
<accession>A0A090AJJ6</accession>
<keyword evidence="13" id="KW-1185">Reference proteome</keyword>
<evidence type="ECO:0000256" key="7">
    <source>
        <dbReference type="ARBA" id="ARBA00056497"/>
    </source>
</evidence>
<dbReference type="RefSeq" id="WP_041063054.1">
    <property type="nucleotide sequence ID" value="NZ_AP014521.1"/>
</dbReference>
<feature type="binding site" evidence="8 10">
    <location>
        <begin position="45"/>
        <end position="46"/>
    </location>
    <ligand>
        <name>3-methyl-2-oxobutanoate</name>
        <dbReference type="ChEBI" id="CHEBI:11851"/>
    </ligand>
</feature>
<dbReference type="EC" id="2.1.2.11" evidence="8"/>
<comment type="cofactor">
    <cofactor evidence="8 11">
        <name>Mg(2+)</name>
        <dbReference type="ChEBI" id="CHEBI:18420"/>
    </cofactor>
    <text evidence="8 11">Binds 1 Mg(2+) ion per subunit.</text>
</comment>
<dbReference type="NCBIfam" id="TIGR00222">
    <property type="entry name" value="panB"/>
    <property type="match status" value="1"/>
</dbReference>
<evidence type="ECO:0000256" key="10">
    <source>
        <dbReference type="PIRSR" id="PIRSR000388-2"/>
    </source>
</evidence>
<dbReference type="HAMAP" id="MF_00156">
    <property type="entry name" value="PanB"/>
    <property type="match status" value="1"/>
</dbReference>
<dbReference type="HOGENOM" id="CLU_036645_1_0_6"/>